<dbReference type="GO" id="GO:0016020">
    <property type="term" value="C:membrane"/>
    <property type="evidence" value="ECO:0007669"/>
    <property type="project" value="UniProtKB-SubCell"/>
</dbReference>
<proteinExistence type="inferred from homology"/>
<organism evidence="12">
    <name type="scientific">Zea mays</name>
    <name type="common">Maize</name>
    <dbReference type="NCBI Taxonomy" id="4577"/>
    <lineage>
        <taxon>Eukaryota</taxon>
        <taxon>Viridiplantae</taxon>
        <taxon>Streptophyta</taxon>
        <taxon>Embryophyta</taxon>
        <taxon>Tracheophyta</taxon>
        <taxon>Spermatophyta</taxon>
        <taxon>Magnoliopsida</taxon>
        <taxon>Liliopsida</taxon>
        <taxon>Poales</taxon>
        <taxon>Poaceae</taxon>
        <taxon>PACMAD clade</taxon>
        <taxon>Panicoideae</taxon>
        <taxon>Andropogonodae</taxon>
        <taxon>Andropogoneae</taxon>
        <taxon>Tripsacinae</taxon>
        <taxon>Zea</taxon>
    </lineage>
</organism>
<keyword evidence="10" id="KW-0472">Membrane</keyword>
<dbReference type="GO" id="GO:0016705">
    <property type="term" value="F:oxidoreductase activity, acting on paired donors, with incorporation or reduction of molecular oxygen"/>
    <property type="evidence" value="ECO:0007669"/>
    <property type="project" value="InterPro"/>
</dbReference>
<comment type="similarity">
    <text evidence="2">Belongs to the cytochrome P450 family.</text>
</comment>
<evidence type="ECO:0000256" key="10">
    <source>
        <dbReference type="ARBA" id="ARBA00023136"/>
    </source>
</evidence>
<accession>A0A1D6E5F7</accession>
<keyword evidence="8" id="KW-0408">Iron</keyword>
<dbReference type="GO" id="GO:0020037">
    <property type="term" value="F:heme binding"/>
    <property type="evidence" value="ECO:0007669"/>
    <property type="project" value="InterPro"/>
</dbReference>
<dbReference type="Pfam" id="PF00067">
    <property type="entry name" value="p450"/>
    <property type="match status" value="1"/>
</dbReference>
<reference evidence="12" key="1">
    <citation type="submission" date="2015-12" db="EMBL/GenBank/DDBJ databases">
        <title>Update maize B73 reference genome by single molecule sequencing technologies.</title>
        <authorList>
            <consortium name="Maize Genome Sequencing Project"/>
            <person name="Ware D."/>
        </authorList>
    </citation>
    <scope>NUCLEOTIDE SEQUENCE [LARGE SCALE GENOMIC DNA]</scope>
    <source>
        <tissue evidence="12">Seedling</tissue>
    </source>
</reference>
<evidence type="ECO:0000256" key="8">
    <source>
        <dbReference type="ARBA" id="ARBA00023004"/>
    </source>
</evidence>
<dbReference type="GO" id="GO:0006629">
    <property type="term" value="P:lipid metabolic process"/>
    <property type="evidence" value="ECO:0007669"/>
    <property type="project" value="UniProtKB-ARBA"/>
</dbReference>
<evidence type="ECO:0000256" key="6">
    <source>
        <dbReference type="ARBA" id="ARBA00022989"/>
    </source>
</evidence>
<evidence type="ECO:0000313" key="12">
    <source>
        <dbReference type="EMBL" id="ONM15719.1"/>
    </source>
</evidence>
<evidence type="ECO:0000256" key="7">
    <source>
        <dbReference type="ARBA" id="ARBA00023002"/>
    </source>
</evidence>
<keyword evidence="9" id="KW-0503">Monooxygenase</keyword>
<evidence type="ECO:0000256" key="11">
    <source>
        <dbReference type="SAM" id="MobiDB-lite"/>
    </source>
</evidence>
<dbReference type="ExpressionAtlas" id="A0A1D6E5F7">
    <property type="expression patterns" value="baseline and differential"/>
</dbReference>
<dbReference type="PRINTS" id="PR00463">
    <property type="entry name" value="EP450I"/>
</dbReference>
<keyword evidence="6" id="KW-1133">Transmembrane helix</keyword>
<dbReference type="PANTHER" id="PTHR24282">
    <property type="entry name" value="CYTOCHROME P450 FAMILY MEMBER"/>
    <property type="match status" value="1"/>
</dbReference>
<evidence type="ECO:0000256" key="5">
    <source>
        <dbReference type="ARBA" id="ARBA00022723"/>
    </source>
</evidence>
<evidence type="ECO:0000256" key="9">
    <source>
        <dbReference type="ARBA" id="ARBA00023033"/>
    </source>
</evidence>
<dbReference type="GO" id="GO:0005506">
    <property type="term" value="F:iron ion binding"/>
    <property type="evidence" value="ECO:0007669"/>
    <property type="project" value="InterPro"/>
</dbReference>
<dbReference type="EMBL" id="CM007648">
    <property type="protein sequence ID" value="ONM15719.1"/>
    <property type="molecule type" value="Genomic_DNA"/>
</dbReference>
<protein>
    <submittedName>
        <fullName evidence="12">Cytochrome P450 family 72 subfamily A polypeptide 8</fullName>
    </submittedName>
</protein>
<feature type="region of interest" description="Disordered" evidence="11">
    <location>
        <begin position="322"/>
        <end position="373"/>
    </location>
</feature>
<dbReference type="AlphaFoldDB" id="A0A1D6E5F7"/>
<evidence type="ECO:0000256" key="1">
    <source>
        <dbReference type="ARBA" id="ARBA00004370"/>
    </source>
</evidence>
<sequence length="373" mass="42493">MHRLVLEHGRTSMSWFGPSPKVTIVDPDLAKDVLSNKFGHFEKLKVPALSKMLGSGVASHEGEKWVKHRRILNHAFHLEKLKRMLPAFSTCCEELVSRWAAESLGSDGSCELDVWPELQNLTGDIISRTVFSSSYSEGRRIFQLQVEQASLVMTNIRKIMIPGYMYLPTANNRKMRRNNREVESILREIIGKRIQAMEQGEGTKDDLVGLLLETNMRDDMGMTIEDVIEECKVFYFVGMETTLVLLMWTMVVLSMHPEWQDRAREEVTALFGRDDKPEYDGLSRLKVVSTVDYFFRPFIQITLVPFVSSSVRVRDHGALRGAPTVPAGHLRRPTNVQGDGGRRRHLPRRRDPGAARAAHPPRPGHLGRRRARV</sequence>
<dbReference type="SUPFAM" id="SSF48264">
    <property type="entry name" value="Cytochrome P450"/>
    <property type="match status" value="1"/>
</dbReference>
<keyword evidence="7" id="KW-0560">Oxidoreductase</keyword>
<dbReference type="InterPro" id="IPR001128">
    <property type="entry name" value="Cyt_P450"/>
</dbReference>
<comment type="subcellular location">
    <subcellularLocation>
        <location evidence="1">Membrane</location>
    </subcellularLocation>
</comment>
<dbReference type="GO" id="GO:0004497">
    <property type="term" value="F:monooxygenase activity"/>
    <property type="evidence" value="ECO:0007669"/>
    <property type="project" value="UniProtKB-KW"/>
</dbReference>
<dbReference type="Gene3D" id="1.10.630.10">
    <property type="entry name" value="Cytochrome P450"/>
    <property type="match status" value="1"/>
</dbReference>
<gene>
    <name evidence="12" type="ORF">ZEAMMB73_Zm00001d002937</name>
</gene>
<keyword evidence="3" id="KW-0349">Heme</keyword>
<keyword evidence="4" id="KW-0812">Transmembrane</keyword>
<dbReference type="InterPro" id="IPR002401">
    <property type="entry name" value="Cyt_P450_E_grp-I"/>
</dbReference>
<dbReference type="PANTHER" id="PTHR24282:SF268">
    <property type="entry name" value="CYTOCHROME P450 MONOOXYGENASE"/>
    <property type="match status" value="1"/>
</dbReference>
<keyword evidence="5" id="KW-0479">Metal-binding</keyword>
<dbReference type="InterPro" id="IPR050665">
    <property type="entry name" value="Cytochrome_P450_Monooxygen"/>
</dbReference>
<dbReference type="InterPro" id="IPR036396">
    <property type="entry name" value="Cyt_P450_sf"/>
</dbReference>
<name>A0A1D6E5F7_MAIZE</name>
<evidence type="ECO:0000256" key="2">
    <source>
        <dbReference type="ARBA" id="ARBA00010617"/>
    </source>
</evidence>
<evidence type="ECO:0000256" key="4">
    <source>
        <dbReference type="ARBA" id="ARBA00022692"/>
    </source>
</evidence>
<evidence type="ECO:0000256" key="3">
    <source>
        <dbReference type="ARBA" id="ARBA00022617"/>
    </source>
</evidence>